<evidence type="ECO:0000256" key="4">
    <source>
        <dbReference type="SAM" id="Coils"/>
    </source>
</evidence>
<dbReference type="RefSeq" id="WP_188857423.1">
    <property type="nucleotide sequence ID" value="NZ_BMLT01000001.1"/>
</dbReference>
<evidence type="ECO:0000256" key="3">
    <source>
        <dbReference type="ARBA" id="ARBA00022752"/>
    </source>
</evidence>
<evidence type="ECO:0000256" key="2">
    <source>
        <dbReference type="ARBA" id="ARBA00019066"/>
    </source>
</evidence>
<protein>
    <recommendedName>
        <fullName evidence="2">Poly(3-hydroxyalkanoate) polymerase subunit PhaE</fullName>
    </recommendedName>
</protein>
<comment type="pathway">
    <text evidence="1">Biopolymer metabolism; poly-(R)-3-hydroxybutanoate biosynthesis.</text>
</comment>
<reference evidence="5 6" key="1">
    <citation type="journal article" date="2014" name="Int. J. Syst. Evol. Microbiol.">
        <title>Complete genome sequence of Corynebacterium casei LMG S-19264T (=DSM 44701T), isolated from a smear-ripened cheese.</title>
        <authorList>
            <consortium name="US DOE Joint Genome Institute (JGI-PGF)"/>
            <person name="Walter F."/>
            <person name="Albersmeier A."/>
            <person name="Kalinowski J."/>
            <person name="Ruckert C."/>
        </authorList>
    </citation>
    <scope>NUCLEOTIDE SEQUENCE [LARGE SCALE GENOMIC DNA]</scope>
    <source>
        <strain evidence="5 6">CGMCC 1.7286</strain>
    </source>
</reference>
<keyword evidence="3" id="KW-0583">PHB biosynthesis</keyword>
<dbReference type="AlphaFoldDB" id="A0A918DNT4"/>
<gene>
    <name evidence="5" type="ORF">GCM10011348_01900</name>
</gene>
<evidence type="ECO:0000313" key="6">
    <source>
        <dbReference type="Proteomes" id="UP000599578"/>
    </source>
</evidence>
<dbReference type="Proteomes" id="UP000599578">
    <property type="component" value="Unassembled WGS sequence"/>
</dbReference>
<accession>A0A918DNT4</accession>
<evidence type="ECO:0000313" key="5">
    <source>
        <dbReference type="EMBL" id="GGO75924.1"/>
    </source>
</evidence>
<organism evidence="5 6">
    <name type="scientific">Marinobacterium nitratireducens</name>
    <dbReference type="NCBI Taxonomy" id="518897"/>
    <lineage>
        <taxon>Bacteria</taxon>
        <taxon>Pseudomonadati</taxon>
        <taxon>Pseudomonadota</taxon>
        <taxon>Gammaproteobacteria</taxon>
        <taxon>Oceanospirillales</taxon>
        <taxon>Oceanospirillaceae</taxon>
        <taxon>Marinobacterium</taxon>
    </lineage>
</organism>
<name>A0A918DNT4_9GAMM</name>
<feature type="coiled-coil region" evidence="4">
    <location>
        <begin position="267"/>
        <end position="324"/>
    </location>
</feature>
<dbReference type="GO" id="GO:0042619">
    <property type="term" value="P:poly-hydroxybutyrate biosynthetic process"/>
    <property type="evidence" value="ECO:0007669"/>
    <property type="project" value="UniProtKB-KW"/>
</dbReference>
<keyword evidence="4" id="KW-0175">Coiled coil</keyword>
<proteinExistence type="predicted"/>
<keyword evidence="6" id="KW-1185">Reference proteome</keyword>
<sequence length="332" mass="37256">MSDDIQKQMEAWLKQQQAYWSQLAAGEEAGDAPSTWQRLLSEYQASAFRDVPEQNARLAALLASNAGLFNRFGEQILTALKTSAASPALEETVEQLVAYLQQHTTSAMLQQWQLPQHFAALFKSHSFADDPLFENPFVSGLKSLLDTPAFGSNRQLQQQARDALKLLLDYQEALHRYTAQYGSINQLAGKRLLQALRDSDNDLDSVGELHALWVDCYEAAYAEAAFTSEYQTAHGQVSNALMKLRKFLQDVRDFYFEAVGLATREGLNTALERQHQLRKQVKQLQRELQQTRAQLGASVPLSEFEALRAEFDALRAEVRQAAVESGAGKSRQ</sequence>
<dbReference type="Pfam" id="PF09712">
    <property type="entry name" value="PHA_synth_III_E"/>
    <property type="match status" value="1"/>
</dbReference>
<evidence type="ECO:0000256" key="1">
    <source>
        <dbReference type="ARBA" id="ARBA00004683"/>
    </source>
</evidence>
<dbReference type="InterPro" id="IPR010123">
    <property type="entry name" value="PHA_synth_III_E"/>
</dbReference>
<comment type="caution">
    <text evidence="5">The sequence shown here is derived from an EMBL/GenBank/DDBJ whole genome shotgun (WGS) entry which is preliminary data.</text>
</comment>
<dbReference type="EMBL" id="BMLT01000001">
    <property type="protein sequence ID" value="GGO75924.1"/>
    <property type="molecule type" value="Genomic_DNA"/>
</dbReference>